<evidence type="ECO:0000259" key="1">
    <source>
        <dbReference type="PROSITE" id="PS51186"/>
    </source>
</evidence>
<accession>A0A397S0K1</accession>
<evidence type="ECO:0000313" key="3">
    <source>
        <dbReference type="Proteomes" id="UP000266506"/>
    </source>
</evidence>
<dbReference type="RefSeq" id="WP_119016402.1">
    <property type="nucleotide sequence ID" value="NZ_QXEV01000013.1"/>
</dbReference>
<dbReference type="CDD" id="cd04301">
    <property type="entry name" value="NAT_SF"/>
    <property type="match status" value="1"/>
</dbReference>
<proteinExistence type="predicted"/>
<dbReference type="PROSITE" id="PS51186">
    <property type="entry name" value="GNAT"/>
    <property type="match status" value="1"/>
</dbReference>
<gene>
    <name evidence="2" type="ORF">EI71_01273</name>
</gene>
<comment type="caution">
    <text evidence="2">The sequence shown here is derived from an EMBL/GenBank/DDBJ whole genome shotgun (WGS) entry which is preliminary data.</text>
</comment>
<dbReference type="Pfam" id="PF00583">
    <property type="entry name" value="Acetyltransf_1"/>
    <property type="match status" value="1"/>
</dbReference>
<dbReference type="InterPro" id="IPR016181">
    <property type="entry name" value="Acyl_CoA_acyltransferase"/>
</dbReference>
<keyword evidence="2" id="KW-0808">Transferase</keyword>
<dbReference type="FunCoup" id="A0A397S0K1">
    <property type="interactions" value="135"/>
</dbReference>
<dbReference type="OrthoDB" id="67353at2"/>
<dbReference type="EMBL" id="QXEV01000013">
    <property type="protein sequence ID" value="RIA75704.1"/>
    <property type="molecule type" value="Genomic_DNA"/>
</dbReference>
<dbReference type="Proteomes" id="UP000266506">
    <property type="component" value="Unassembled WGS sequence"/>
</dbReference>
<protein>
    <submittedName>
        <fullName evidence="2">Acetyltransferase (GNAT) family protein</fullName>
    </submittedName>
</protein>
<organism evidence="2 3">
    <name type="scientific">Anaeroplasma bactoclasticum</name>
    <dbReference type="NCBI Taxonomy" id="2088"/>
    <lineage>
        <taxon>Bacteria</taxon>
        <taxon>Bacillati</taxon>
        <taxon>Mycoplasmatota</taxon>
        <taxon>Mollicutes</taxon>
        <taxon>Anaeroplasmatales</taxon>
        <taxon>Anaeroplasmataceae</taxon>
        <taxon>Anaeroplasma</taxon>
    </lineage>
</organism>
<sequence length="172" mass="19749">MIKHIKLNQDNLAFAIEVQREIFPYDDATKKYTEMVNGENDNNYFLVYNGDECIGVSGLAHYGADVEDGFLGWFGILPKYRRLGLGSEALRLLDETARDLGYRRMRVIFNTETGFPGAKTFLKVNGYTAESYQCPRDRVSLSGNYAILSRSLYNEPCEPWNNRNLHLTEEEK</sequence>
<reference evidence="2 3" key="1">
    <citation type="submission" date="2018-08" db="EMBL/GenBank/DDBJ databases">
        <title>Genomic Encyclopedia of Archaeal and Bacterial Type Strains, Phase II (KMG-II): from individual species to whole genera.</title>
        <authorList>
            <person name="Goeker M."/>
        </authorList>
    </citation>
    <scope>NUCLEOTIDE SEQUENCE [LARGE SCALE GENOMIC DNA]</scope>
    <source>
        <strain evidence="2 3">ATCC 27112</strain>
    </source>
</reference>
<dbReference type="Gene3D" id="3.40.630.30">
    <property type="match status" value="1"/>
</dbReference>
<name>A0A397S0K1_9MOLU</name>
<dbReference type="AlphaFoldDB" id="A0A397S0K1"/>
<feature type="domain" description="N-acetyltransferase" evidence="1">
    <location>
        <begin position="2"/>
        <end position="137"/>
    </location>
</feature>
<dbReference type="InParanoid" id="A0A397S0K1"/>
<dbReference type="GO" id="GO:0016747">
    <property type="term" value="F:acyltransferase activity, transferring groups other than amino-acyl groups"/>
    <property type="evidence" value="ECO:0007669"/>
    <property type="project" value="InterPro"/>
</dbReference>
<dbReference type="InterPro" id="IPR000182">
    <property type="entry name" value="GNAT_dom"/>
</dbReference>
<evidence type="ECO:0000313" key="2">
    <source>
        <dbReference type="EMBL" id="RIA75704.1"/>
    </source>
</evidence>
<dbReference type="SUPFAM" id="SSF55729">
    <property type="entry name" value="Acyl-CoA N-acyltransferases (Nat)"/>
    <property type="match status" value="1"/>
</dbReference>
<keyword evidence="3" id="KW-1185">Reference proteome</keyword>